<comment type="subcellular location">
    <subcellularLocation>
        <location evidence="2">Cytoplasm</location>
    </subcellularLocation>
</comment>
<comment type="catalytic activity">
    <reaction evidence="2">
        <text>L-proline + NADP(+) = (S)-1-pyrroline-5-carboxylate + NADPH + 2 H(+)</text>
        <dbReference type="Rhea" id="RHEA:14109"/>
        <dbReference type="ChEBI" id="CHEBI:15378"/>
        <dbReference type="ChEBI" id="CHEBI:17388"/>
        <dbReference type="ChEBI" id="CHEBI:57783"/>
        <dbReference type="ChEBI" id="CHEBI:58349"/>
        <dbReference type="ChEBI" id="CHEBI:60039"/>
        <dbReference type="EC" id="1.5.1.2"/>
    </reaction>
</comment>
<reference evidence="6" key="1">
    <citation type="journal article" date="2019" name="Int. J. Syst. Evol. Microbiol.">
        <title>The Global Catalogue of Microorganisms (GCM) 10K type strain sequencing project: providing services to taxonomists for standard genome sequencing and annotation.</title>
        <authorList>
            <consortium name="The Broad Institute Genomics Platform"/>
            <consortium name="The Broad Institute Genome Sequencing Center for Infectious Disease"/>
            <person name="Wu L."/>
            <person name="Ma J."/>
        </authorList>
    </citation>
    <scope>NUCLEOTIDE SEQUENCE [LARGE SCALE GENOMIC DNA]</scope>
    <source>
        <strain evidence="6">CCUG 42001</strain>
    </source>
</reference>
<dbReference type="NCBIfam" id="NF005814">
    <property type="entry name" value="PRK07680.1"/>
    <property type="match status" value="1"/>
</dbReference>
<dbReference type="EC" id="1.5.1.2" evidence="2"/>
<dbReference type="InterPro" id="IPR029036">
    <property type="entry name" value="P5CR_dimer"/>
</dbReference>
<evidence type="ECO:0000259" key="3">
    <source>
        <dbReference type="Pfam" id="PF03807"/>
    </source>
</evidence>
<dbReference type="EMBL" id="JBHSTQ010000001">
    <property type="protein sequence ID" value="MFC6385024.1"/>
    <property type="molecule type" value="Genomic_DNA"/>
</dbReference>
<gene>
    <name evidence="5" type="primary">comER</name>
    <name evidence="2" type="synonym">proC</name>
    <name evidence="5" type="ORF">ACFP7A_00280</name>
</gene>
<keyword evidence="6" id="KW-1185">Reference proteome</keyword>
<evidence type="ECO:0000313" key="5">
    <source>
        <dbReference type="EMBL" id="MFC6385024.1"/>
    </source>
</evidence>
<comment type="caution">
    <text evidence="5">The sequence shown here is derived from an EMBL/GenBank/DDBJ whole genome shotgun (WGS) entry which is preliminary data.</text>
</comment>
<dbReference type="Proteomes" id="UP001596267">
    <property type="component" value="Unassembled WGS sequence"/>
</dbReference>
<keyword evidence="2" id="KW-0028">Amino-acid biosynthesis</keyword>
<keyword evidence="2" id="KW-0560">Oxidoreductase</keyword>
<keyword evidence="2" id="KW-0521">NADP</keyword>
<dbReference type="Gene3D" id="1.10.3730.10">
    <property type="entry name" value="ProC C-terminal domain-like"/>
    <property type="match status" value="1"/>
</dbReference>
<protein>
    <recommendedName>
        <fullName evidence="2">Pyrroline-5-carboxylate reductase</fullName>
        <shortName evidence="2">P5C reductase</shortName>
        <shortName evidence="2">P5CR</shortName>
        <ecNumber evidence="2">1.5.1.2</ecNumber>
    </recommendedName>
    <alternativeName>
        <fullName evidence="2">PCA reductase</fullName>
    </alternativeName>
</protein>
<dbReference type="Gene3D" id="3.40.50.720">
    <property type="entry name" value="NAD(P)-binding Rossmann-like Domain"/>
    <property type="match status" value="1"/>
</dbReference>
<evidence type="ECO:0000259" key="4">
    <source>
        <dbReference type="Pfam" id="PF14748"/>
    </source>
</evidence>
<organism evidence="5 6">
    <name type="scientific">Sporolactobacillus kofuensis</name>
    <dbReference type="NCBI Taxonomy" id="269672"/>
    <lineage>
        <taxon>Bacteria</taxon>
        <taxon>Bacillati</taxon>
        <taxon>Bacillota</taxon>
        <taxon>Bacilli</taxon>
        <taxon>Bacillales</taxon>
        <taxon>Sporolactobacillaceae</taxon>
        <taxon>Sporolactobacillus</taxon>
    </lineage>
</organism>
<evidence type="ECO:0000256" key="2">
    <source>
        <dbReference type="HAMAP-Rule" id="MF_01925"/>
    </source>
</evidence>
<dbReference type="InterPro" id="IPR053790">
    <property type="entry name" value="P5CR-like_CS"/>
</dbReference>
<dbReference type="PIRSF" id="PIRSF000193">
    <property type="entry name" value="Pyrrol-5-carb_rd"/>
    <property type="match status" value="1"/>
</dbReference>
<comment type="pathway">
    <text evidence="2">Amino-acid biosynthesis; L-proline biosynthesis; L-proline from L-glutamate 5-semialdehyde: step 1/1.</text>
</comment>
<dbReference type="Pfam" id="PF14748">
    <property type="entry name" value="P5CR_dimer"/>
    <property type="match status" value="1"/>
</dbReference>
<dbReference type="PANTHER" id="PTHR11645:SF51">
    <property type="entry name" value="COME OPERON PROTEIN 4"/>
    <property type="match status" value="1"/>
</dbReference>
<accession>A0ABW1WCY2</accession>
<comment type="function">
    <text evidence="2">Catalyzes the reduction of 1-pyrroline-5-carboxylate (PCA) to L-proline.</text>
</comment>
<dbReference type="SUPFAM" id="SSF48179">
    <property type="entry name" value="6-phosphogluconate dehydrogenase C-terminal domain-like"/>
    <property type="match status" value="1"/>
</dbReference>
<keyword evidence="2" id="KW-0963">Cytoplasm</keyword>
<dbReference type="InterPro" id="IPR000304">
    <property type="entry name" value="Pyrroline-COOH_reductase"/>
</dbReference>
<dbReference type="SUPFAM" id="SSF51735">
    <property type="entry name" value="NAD(P)-binding Rossmann-fold domains"/>
    <property type="match status" value="1"/>
</dbReference>
<evidence type="ECO:0000256" key="1">
    <source>
        <dbReference type="ARBA" id="ARBA00005525"/>
    </source>
</evidence>
<dbReference type="HAMAP" id="MF_01925">
    <property type="entry name" value="P5C_reductase"/>
    <property type="match status" value="1"/>
</dbReference>
<proteinExistence type="inferred from homology"/>
<dbReference type="InterPro" id="IPR008927">
    <property type="entry name" value="6-PGluconate_DH-like_C_sf"/>
</dbReference>
<comment type="catalytic activity">
    <reaction evidence="2">
        <text>L-proline + NAD(+) = (S)-1-pyrroline-5-carboxylate + NADH + 2 H(+)</text>
        <dbReference type="Rhea" id="RHEA:14105"/>
        <dbReference type="ChEBI" id="CHEBI:15378"/>
        <dbReference type="ChEBI" id="CHEBI:17388"/>
        <dbReference type="ChEBI" id="CHEBI:57540"/>
        <dbReference type="ChEBI" id="CHEBI:57945"/>
        <dbReference type="ChEBI" id="CHEBI:60039"/>
        <dbReference type="EC" id="1.5.1.2"/>
    </reaction>
</comment>
<comment type="similarity">
    <text evidence="1 2">Belongs to the pyrroline-5-carboxylate reductase family.</text>
</comment>
<evidence type="ECO:0000313" key="6">
    <source>
        <dbReference type="Proteomes" id="UP001596267"/>
    </source>
</evidence>
<dbReference type="InterPro" id="IPR036291">
    <property type="entry name" value="NAD(P)-bd_dom_sf"/>
</dbReference>
<name>A0ABW1WCY2_9BACL</name>
<dbReference type="Pfam" id="PF03807">
    <property type="entry name" value="F420_oxidored"/>
    <property type="match status" value="1"/>
</dbReference>
<sequence>MRIGLIGTGNMGTLIVDALVKSKAAKPRCISVTNRTKQKAVDLAKKHRKLKVYSTPKEVLQHADIVFLCVKPAQFHPLLKSLRSDWHPNQIAISITSPISVRQLESLIPCQVVRVIPSIVNQSLSGSTLVTFGSSMTDLQKSKLWAILSQFSHPIEIDEENIRVASDLSSCGPAFLSYLLQKMIDGAVMSTSISKKQATQLTTEMVSGIGKLLEEQIFTLKQLEEKVTVKGGITGVGLSVLEEANNGAFEKLFLETQKKFKEDQQAADALFNEDLNK</sequence>
<dbReference type="InterPro" id="IPR028939">
    <property type="entry name" value="P5C_Rdtase_cat_N"/>
</dbReference>
<feature type="domain" description="Pyrroline-5-carboxylate reductase dimerisation" evidence="4">
    <location>
        <begin position="159"/>
        <end position="262"/>
    </location>
</feature>
<dbReference type="RefSeq" id="WP_253053862.1">
    <property type="nucleotide sequence ID" value="NZ_JAMXWN010000005.1"/>
</dbReference>
<dbReference type="PROSITE" id="PS00521">
    <property type="entry name" value="P5CR"/>
    <property type="match status" value="1"/>
</dbReference>
<dbReference type="PANTHER" id="PTHR11645">
    <property type="entry name" value="PYRROLINE-5-CARBOXYLATE REDUCTASE"/>
    <property type="match status" value="1"/>
</dbReference>
<keyword evidence="2" id="KW-0641">Proline biosynthesis</keyword>
<feature type="domain" description="Pyrroline-5-carboxylate reductase catalytic N-terminal" evidence="3">
    <location>
        <begin position="2"/>
        <end position="97"/>
    </location>
</feature>